<reference evidence="2" key="1">
    <citation type="submission" date="2016-06" db="EMBL/GenBank/DDBJ databases">
        <title>Parallel loss of symbiosis genes in relatives of nitrogen-fixing non-legume Parasponia.</title>
        <authorList>
            <person name="Van Velzen R."/>
            <person name="Holmer R."/>
            <person name="Bu F."/>
            <person name="Rutten L."/>
            <person name="Van Zeijl A."/>
            <person name="Liu W."/>
            <person name="Santuari L."/>
            <person name="Cao Q."/>
            <person name="Sharma T."/>
            <person name="Shen D."/>
            <person name="Roswanjaya Y."/>
            <person name="Wardhani T."/>
            <person name="Kalhor M.S."/>
            <person name="Jansen J."/>
            <person name="Van den Hoogen J."/>
            <person name="Gungor B."/>
            <person name="Hartog M."/>
            <person name="Hontelez J."/>
            <person name="Verver J."/>
            <person name="Yang W.-C."/>
            <person name="Schijlen E."/>
            <person name="Repin R."/>
            <person name="Schilthuizen M."/>
            <person name="Schranz E."/>
            <person name="Heidstra R."/>
            <person name="Miyata K."/>
            <person name="Fedorova E."/>
            <person name="Kohlen W."/>
            <person name="Bisseling T."/>
            <person name="Smit S."/>
            <person name="Geurts R."/>
        </authorList>
    </citation>
    <scope>NUCLEOTIDE SEQUENCE [LARGE SCALE GENOMIC DNA]</scope>
    <source>
        <strain evidence="2">cv. RG33-2</strain>
    </source>
</reference>
<protein>
    <submittedName>
        <fullName evidence="1">Uncharacterized protein</fullName>
    </submittedName>
</protein>
<gene>
    <name evidence="1" type="ORF">TorRG33x02_052890</name>
</gene>
<sequence length="54" mass="6009">MAGGRRLAQVRNWSGDIGIGVVIRDYKGQVRGTLVTRKKGQFNAYLDECLALKE</sequence>
<dbReference type="OrthoDB" id="1428651at2759"/>
<comment type="caution">
    <text evidence="1">The sequence shown here is derived from an EMBL/GenBank/DDBJ whole genome shotgun (WGS) entry which is preliminary data.</text>
</comment>
<name>A0A2P5FMN5_TREOI</name>
<evidence type="ECO:0000313" key="2">
    <source>
        <dbReference type="Proteomes" id="UP000237000"/>
    </source>
</evidence>
<feature type="non-terminal residue" evidence="1">
    <location>
        <position position="54"/>
    </location>
</feature>
<dbReference type="AlphaFoldDB" id="A0A2P5FMN5"/>
<accession>A0A2P5FMN5</accession>
<organism evidence="1 2">
    <name type="scientific">Trema orientale</name>
    <name type="common">Charcoal tree</name>
    <name type="synonym">Celtis orientalis</name>
    <dbReference type="NCBI Taxonomy" id="63057"/>
    <lineage>
        <taxon>Eukaryota</taxon>
        <taxon>Viridiplantae</taxon>
        <taxon>Streptophyta</taxon>
        <taxon>Embryophyta</taxon>
        <taxon>Tracheophyta</taxon>
        <taxon>Spermatophyta</taxon>
        <taxon>Magnoliopsida</taxon>
        <taxon>eudicotyledons</taxon>
        <taxon>Gunneridae</taxon>
        <taxon>Pentapetalae</taxon>
        <taxon>rosids</taxon>
        <taxon>fabids</taxon>
        <taxon>Rosales</taxon>
        <taxon>Cannabaceae</taxon>
        <taxon>Trema</taxon>
    </lineage>
</organism>
<keyword evidence="2" id="KW-1185">Reference proteome</keyword>
<dbReference type="InParanoid" id="A0A2P5FMN5"/>
<dbReference type="Proteomes" id="UP000237000">
    <property type="component" value="Unassembled WGS sequence"/>
</dbReference>
<dbReference type="EMBL" id="JXTC01000021">
    <property type="protein sequence ID" value="PON99052.1"/>
    <property type="molecule type" value="Genomic_DNA"/>
</dbReference>
<proteinExistence type="predicted"/>
<evidence type="ECO:0000313" key="1">
    <source>
        <dbReference type="EMBL" id="PON99052.1"/>
    </source>
</evidence>